<accession>I7ZXJ6</accession>
<keyword evidence="2" id="KW-1133">Transmembrane helix</keyword>
<dbReference type="OrthoDB" id="5215637at2759"/>
<reference evidence="3 4" key="1">
    <citation type="journal article" date="2012" name="Eukaryot. Cell">
        <title>Draft genome sequence of Aspergillus oryzae strain 3.042.</title>
        <authorList>
            <person name="Zhao G."/>
            <person name="Yao Y."/>
            <person name="Qi W."/>
            <person name="Wang C."/>
            <person name="Hou L."/>
            <person name="Zeng B."/>
            <person name="Cao X."/>
        </authorList>
    </citation>
    <scope>NUCLEOTIDE SEQUENCE [LARGE SCALE GENOMIC DNA]</scope>
    <source>
        <strain evidence="3 4">3.042</strain>
    </source>
</reference>
<sequence>MRPATSSTATSRRPMFPAIRAPKSPPAATRTTYVSRTASATSRAKGIIRSCQEVAAQTKIGVVRVVVRSHVVRSNSITSIDNRNAMAMLKPLEPVARWNQGTGYRVVNAIDDQYCCGNVVSIDNTSIECAVDRAFTVPIGTVMPGVAALANYTKSSTSSSSSPGSSSSGKSSSDASGDTPGDHNDQSARLAIGLGLGIPLGLIAGSALIWGAWERKQRSASMRELEGLKASLAAAGPPNVMGYNYQHGHGYAPVPAAPPTELGQYPVPVSELDSAGAKDSTRR</sequence>
<dbReference type="EMBL" id="AKHY01000155">
    <property type="protein sequence ID" value="EIT76907.1"/>
    <property type="molecule type" value="Genomic_DNA"/>
</dbReference>
<organism evidence="3 4">
    <name type="scientific">Aspergillus oryzae (strain 3.042)</name>
    <name type="common">Yellow koji mold</name>
    <dbReference type="NCBI Taxonomy" id="1160506"/>
    <lineage>
        <taxon>Eukaryota</taxon>
        <taxon>Fungi</taxon>
        <taxon>Dikarya</taxon>
        <taxon>Ascomycota</taxon>
        <taxon>Pezizomycotina</taxon>
        <taxon>Eurotiomycetes</taxon>
        <taxon>Eurotiomycetidae</taxon>
        <taxon>Eurotiales</taxon>
        <taxon>Aspergillaceae</taxon>
        <taxon>Aspergillus</taxon>
        <taxon>Aspergillus subgen. Circumdati</taxon>
    </lineage>
</organism>
<proteinExistence type="predicted"/>
<feature type="compositionally biased region" description="Polar residues" evidence="1">
    <location>
        <begin position="1"/>
        <end position="11"/>
    </location>
</feature>
<keyword evidence="2" id="KW-0812">Transmembrane</keyword>
<dbReference type="HOGENOM" id="CLU_983462_0_0_1"/>
<name>I7ZXJ6_ASPO3</name>
<protein>
    <submittedName>
        <fullName evidence="3">Uncharacterized protein</fullName>
    </submittedName>
</protein>
<evidence type="ECO:0000256" key="1">
    <source>
        <dbReference type="SAM" id="MobiDB-lite"/>
    </source>
</evidence>
<dbReference type="AlphaFoldDB" id="I7ZXJ6"/>
<keyword evidence="2" id="KW-0472">Membrane</keyword>
<feature type="region of interest" description="Disordered" evidence="1">
    <location>
        <begin position="154"/>
        <end position="186"/>
    </location>
</feature>
<dbReference type="Proteomes" id="UP000002812">
    <property type="component" value="Unassembled WGS sequence"/>
</dbReference>
<feature type="region of interest" description="Disordered" evidence="1">
    <location>
        <begin position="255"/>
        <end position="283"/>
    </location>
</feature>
<feature type="compositionally biased region" description="Low complexity" evidence="1">
    <location>
        <begin position="154"/>
        <end position="173"/>
    </location>
</feature>
<reference evidence="4" key="2">
    <citation type="submission" date="2012-06" db="EMBL/GenBank/DDBJ databases">
        <title>Comparative genomic analyses of Aspergillus oryzae 3.042 and A. oryzae RIB40 for soy-sauce fermentation.</title>
        <authorList>
            <person name="Zhao G."/>
            <person name="Hou L."/>
            <person name="Wang C."/>
            <person name="Cao X."/>
        </authorList>
    </citation>
    <scope>NUCLEOTIDE SEQUENCE [LARGE SCALE GENOMIC DNA]</scope>
    <source>
        <strain evidence="4">3.042</strain>
    </source>
</reference>
<gene>
    <name evidence="3" type="ORF">Ao3042_06906</name>
</gene>
<evidence type="ECO:0000313" key="3">
    <source>
        <dbReference type="EMBL" id="EIT76907.1"/>
    </source>
</evidence>
<evidence type="ECO:0000256" key="2">
    <source>
        <dbReference type="SAM" id="Phobius"/>
    </source>
</evidence>
<evidence type="ECO:0000313" key="4">
    <source>
        <dbReference type="Proteomes" id="UP000002812"/>
    </source>
</evidence>
<comment type="caution">
    <text evidence="3">The sequence shown here is derived from an EMBL/GenBank/DDBJ whole genome shotgun (WGS) entry which is preliminary data.</text>
</comment>
<feature type="transmembrane region" description="Helical" evidence="2">
    <location>
        <begin position="190"/>
        <end position="213"/>
    </location>
</feature>
<feature type="region of interest" description="Disordered" evidence="1">
    <location>
        <begin position="1"/>
        <end position="31"/>
    </location>
</feature>